<evidence type="ECO:0000313" key="3">
    <source>
        <dbReference type="Proteomes" id="UP000494261"/>
    </source>
</evidence>
<dbReference type="GO" id="GO:0042910">
    <property type="term" value="F:xenobiotic transmembrane transporter activity"/>
    <property type="evidence" value="ECO:0007669"/>
    <property type="project" value="TreeGrafter"/>
</dbReference>
<dbReference type="InterPro" id="IPR001036">
    <property type="entry name" value="Acrflvin-R"/>
</dbReference>
<sequence>MLNAIIRFSLRFRGVIFSLAVVAAGYGLFTLTRARLDVFPEFAPPMSIVQTAAPGTTSEQVEMLVTQPVENALGGMTGLQSIRSRSMQGLSSVTLVFDDHANVMQVRQLVTERIGGLAGALPVGVTAPQLLPLTTTTSVVRTIGLTSKTRSLADLYDIAQWTVKPQLLGTSGVADVIVFGGETRQMQIQVDPAKLIGHGLSIQEVIAAARQATGVHGAGFIENSNQRIAINADGQIATPQKLASVVLRSSNGGAVRLGDIANVTWGDAPAVGAASIMGKPGVMVVMEAQYGTNTMAVTRAIERTLAGLEPALARQGVDVNTNVFRPANFIEAAVAHLRTTLIVGAVLVIAVLFLFLLNVRTAVISAVAIPLSLLVAIIVLTSFGVSLNTMTLGGLAIALGEVVDDAIIDVENIYRRLRENCTLAQPLPAFRIVLRASLEVRSAVVFATFIVMLIFLPVLTLTGIGGRLFAPLGIAYILAVLASLGVALTLTPAMALALLAKGPLPEREPRLIGRLKTRYIAMLTKVEQHVKVIMVIVAVLCAAALASLPFMSGSFIPQLREGHYTVHMGLAPGTSLAESIRIGTQVSNALMQVPGVRLVAQRAGRANGVVDPTGVQLSEFEVDLKPMGASGQSWALYRIRQALSRFPGLSTSVNTFLEERIDETISGATAPVVVKVFGNNLDVIDRTAQQIAQLIGTIHGVASVKVDSPPGIPELDVTLNPDALSRWGFRPVEVLDAIQAAYAGVTVAQIYEGSRTYDVAVVLDPAQRQTVGNIGKLAVRNADGFAVPLSTLATIRQVAGRYQITHDGGQRVQTVSVNLGNRPVSDFVNEAQGRVNREIKMPPGTYAVFSGESEARAQSQRDLIAYGGIALVGIALLLFLAMKSRRGVLLVMINLPFALVGGVLSVVLTGANLSLGSMVGFVTLLGISLRNSIMLISHYERLVHIDRLAWDMNTAVRGASERLVPILMTALVTALALLPLAVTSGASGNEIEGPMAIVILGGLLTSTALNLIVLPTLALRYGRFGRDERAGPGPSSAQGEAGGSQ</sequence>
<evidence type="ECO:0000313" key="2">
    <source>
        <dbReference type="EMBL" id="VWC50280.1"/>
    </source>
</evidence>
<evidence type="ECO:0000256" key="1">
    <source>
        <dbReference type="SAM" id="Phobius"/>
    </source>
</evidence>
<dbReference type="PRINTS" id="PR00702">
    <property type="entry name" value="ACRIFLAVINRP"/>
</dbReference>
<feature type="transmembrane region" description="Helical" evidence="1">
    <location>
        <begin position="363"/>
        <end position="385"/>
    </location>
</feature>
<dbReference type="Pfam" id="PF00873">
    <property type="entry name" value="ACR_tran"/>
    <property type="match status" value="1"/>
</dbReference>
<protein>
    <submittedName>
        <fullName evidence="2">Heavy metal efflux pump CzcA</fullName>
    </submittedName>
</protein>
<dbReference type="Gene3D" id="3.30.70.1440">
    <property type="entry name" value="Multidrug efflux transporter AcrB pore domain"/>
    <property type="match status" value="1"/>
</dbReference>
<accession>A0A6P2T2W8</accession>
<feature type="transmembrane region" description="Helical" evidence="1">
    <location>
        <begin position="12"/>
        <end position="31"/>
    </location>
</feature>
<gene>
    <name evidence="2" type="ORF">BLA13014_07679</name>
</gene>
<dbReference type="Gene3D" id="1.20.1640.10">
    <property type="entry name" value="Multidrug efflux transporter AcrB transmembrane domain"/>
    <property type="match status" value="2"/>
</dbReference>
<dbReference type="SUPFAM" id="SSF82714">
    <property type="entry name" value="Multidrug efflux transporter AcrB TolC docking domain, DN and DC subdomains"/>
    <property type="match status" value="2"/>
</dbReference>
<feature type="transmembrane region" description="Helical" evidence="1">
    <location>
        <begin position="335"/>
        <end position="357"/>
    </location>
</feature>
<keyword evidence="1" id="KW-0812">Transmembrane</keyword>
<feature type="transmembrane region" description="Helical" evidence="1">
    <location>
        <begin position="476"/>
        <end position="500"/>
    </location>
</feature>
<dbReference type="EMBL" id="CABVQC010000091">
    <property type="protein sequence ID" value="VWC50280.1"/>
    <property type="molecule type" value="Genomic_DNA"/>
</dbReference>
<dbReference type="PANTHER" id="PTHR32063:SF4">
    <property type="entry name" value="SLR6043 PROTEIN"/>
    <property type="match status" value="1"/>
</dbReference>
<dbReference type="Gene3D" id="3.30.2090.10">
    <property type="entry name" value="Multidrug efflux transporter AcrB TolC docking domain, DN and DC subdomains"/>
    <property type="match status" value="2"/>
</dbReference>
<feature type="transmembrane region" description="Helical" evidence="1">
    <location>
        <begin position="532"/>
        <end position="551"/>
    </location>
</feature>
<feature type="transmembrane region" description="Helical" evidence="1">
    <location>
        <begin position="443"/>
        <end position="464"/>
    </location>
</feature>
<feature type="transmembrane region" description="Helical" evidence="1">
    <location>
        <begin position="994"/>
        <end position="1019"/>
    </location>
</feature>
<dbReference type="RefSeq" id="WP_059464114.1">
    <property type="nucleotide sequence ID" value="NZ_CABVQC010000091.1"/>
</dbReference>
<keyword evidence="1" id="KW-1133">Transmembrane helix</keyword>
<dbReference type="Gene3D" id="3.30.70.1320">
    <property type="entry name" value="Multidrug efflux transporter AcrB pore domain like"/>
    <property type="match status" value="1"/>
</dbReference>
<dbReference type="GO" id="GO:0005886">
    <property type="term" value="C:plasma membrane"/>
    <property type="evidence" value="ECO:0007669"/>
    <property type="project" value="TreeGrafter"/>
</dbReference>
<dbReference type="Proteomes" id="UP000494261">
    <property type="component" value="Unassembled WGS sequence"/>
</dbReference>
<dbReference type="Gene3D" id="3.30.70.1430">
    <property type="entry name" value="Multidrug efflux transporter AcrB pore domain"/>
    <property type="match status" value="2"/>
</dbReference>
<organism evidence="2 3">
    <name type="scientific">Burkholderia aenigmatica</name>
    <dbReference type="NCBI Taxonomy" id="2015348"/>
    <lineage>
        <taxon>Bacteria</taxon>
        <taxon>Pseudomonadati</taxon>
        <taxon>Pseudomonadota</taxon>
        <taxon>Betaproteobacteria</taxon>
        <taxon>Burkholderiales</taxon>
        <taxon>Burkholderiaceae</taxon>
        <taxon>Burkholderia</taxon>
        <taxon>Burkholderia cepacia complex</taxon>
    </lineage>
</organism>
<dbReference type="PANTHER" id="PTHR32063">
    <property type="match status" value="1"/>
</dbReference>
<dbReference type="SUPFAM" id="SSF82693">
    <property type="entry name" value="Multidrug efflux transporter AcrB pore domain, PN1, PN2, PC1 and PC2 subdomains"/>
    <property type="match status" value="2"/>
</dbReference>
<dbReference type="InterPro" id="IPR027463">
    <property type="entry name" value="AcrB_DN_DC_subdom"/>
</dbReference>
<reference evidence="2 3" key="1">
    <citation type="submission" date="2019-09" db="EMBL/GenBank/DDBJ databases">
        <authorList>
            <person name="Depoorter E."/>
        </authorList>
    </citation>
    <scope>NUCLEOTIDE SEQUENCE [LARGE SCALE GENOMIC DNA]</scope>
    <source>
        <strain evidence="2">LMG 13014</strain>
    </source>
</reference>
<feature type="transmembrane region" description="Helical" evidence="1">
    <location>
        <begin position="888"/>
        <end position="908"/>
    </location>
</feature>
<dbReference type="AlphaFoldDB" id="A0A6P2T2W8"/>
<dbReference type="SUPFAM" id="SSF82866">
    <property type="entry name" value="Multidrug efflux transporter AcrB transmembrane domain"/>
    <property type="match status" value="2"/>
</dbReference>
<feature type="transmembrane region" description="Helical" evidence="1">
    <location>
        <begin position="863"/>
        <end position="881"/>
    </location>
</feature>
<proteinExistence type="predicted"/>
<name>A0A6P2T2W8_9BURK</name>
<feature type="transmembrane region" description="Helical" evidence="1">
    <location>
        <begin position="963"/>
        <end position="982"/>
    </location>
</feature>
<keyword evidence="1" id="KW-0472">Membrane</keyword>